<dbReference type="Pfam" id="PF25973">
    <property type="entry name" value="BSH_CzcB"/>
    <property type="match status" value="1"/>
</dbReference>
<dbReference type="Pfam" id="PF25954">
    <property type="entry name" value="Beta-barrel_RND_2"/>
    <property type="match status" value="1"/>
</dbReference>
<dbReference type="InterPro" id="IPR058649">
    <property type="entry name" value="CzcB_C"/>
</dbReference>
<dbReference type="Gene3D" id="2.40.30.170">
    <property type="match status" value="1"/>
</dbReference>
<reference evidence="8" key="1">
    <citation type="submission" date="2022-04" db="EMBL/GenBank/DDBJ databases">
        <title>Roseomonas acroporae sp. nov., isolated from coral Acropora digitifera.</title>
        <authorList>
            <person name="Sun H."/>
        </authorList>
    </citation>
    <scope>NUCLEOTIDE SEQUENCE</scope>
    <source>
        <strain evidence="8">NAR14</strain>
    </source>
</reference>
<evidence type="ECO:0000313" key="9">
    <source>
        <dbReference type="Proteomes" id="UP001139516"/>
    </source>
</evidence>
<dbReference type="InterPro" id="IPR058647">
    <property type="entry name" value="BSH_CzcB-like"/>
</dbReference>
<feature type="domain" description="CzcB-like barrel-sandwich hybrid" evidence="6">
    <location>
        <begin position="104"/>
        <end position="256"/>
    </location>
</feature>
<dbReference type="EMBL" id="JALPRX010000101">
    <property type="protein sequence ID" value="MCK8786915.1"/>
    <property type="molecule type" value="Genomic_DNA"/>
</dbReference>
<protein>
    <submittedName>
        <fullName evidence="8">Efflux RND transporter periplasmic adaptor subunit</fullName>
    </submittedName>
</protein>
<sequence length="412" mass="43078">MFRMTLMAGAAIGGLALAVVYPSIPDTARSLLGMQSTPAGAARAAAPKGDGHGHAEGEGHGEEGHIAMTAEGIEAAGIRVVPVGGGTLVSRAAVPGVLSASQDRQARVTARLGGIVAEVRKTLGDEVRTGDVLAVLESREAADAKGEFLAATRSAALAETTLARETRLWRQRISAEQEFLQARTAAEEARIKVDLGRARLAALGLTDAEIGALARQPAATLRRLELRAPLAGRVTARNAVLGASVAADAEVFSVADLSVLWVELTIPPRDLPLARQGQTIMITGEGDARAEGKIIFLSPVLDPETRSARAVAEIPNAEGNWRAGGFATAHLATAEQAVDVLVPRDAVQEVEGKKVVFVRNEEGFELREVETGREDAQGYEIIFGLDAGTEVAIGNAFVLRAELSKSEAGHAH</sequence>
<dbReference type="GO" id="GO:0015679">
    <property type="term" value="P:plasma membrane copper ion transport"/>
    <property type="evidence" value="ECO:0007669"/>
    <property type="project" value="TreeGrafter"/>
</dbReference>
<dbReference type="Gene3D" id="2.40.420.20">
    <property type="match status" value="1"/>
</dbReference>
<feature type="domain" description="CusB-like beta-barrel" evidence="5">
    <location>
        <begin position="260"/>
        <end position="334"/>
    </location>
</feature>
<dbReference type="Proteomes" id="UP001139516">
    <property type="component" value="Unassembled WGS sequence"/>
</dbReference>
<dbReference type="Pfam" id="PF25893">
    <property type="entry name" value="HH_CzcB"/>
    <property type="match status" value="1"/>
</dbReference>
<dbReference type="PANTHER" id="PTHR30097">
    <property type="entry name" value="CATION EFFLUX SYSTEM PROTEIN CUSB"/>
    <property type="match status" value="1"/>
</dbReference>
<dbReference type="InterPro" id="IPR058792">
    <property type="entry name" value="Beta-barrel_RND_2"/>
</dbReference>
<feature type="region of interest" description="Disordered" evidence="3">
    <location>
        <begin position="39"/>
        <end position="61"/>
    </location>
</feature>
<feature type="compositionally biased region" description="Basic and acidic residues" evidence="3">
    <location>
        <begin position="49"/>
        <end position="61"/>
    </location>
</feature>
<dbReference type="Gene3D" id="2.40.50.100">
    <property type="match status" value="1"/>
</dbReference>
<dbReference type="InterPro" id="IPR058648">
    <property type="entry name" value="HH_CzcB-like"/>
</dbReference>
<evidence type="ECO:0000259" key="6">
    <source>
        <dbReference type="Pfam" id="PF25973"/>
    </source>
</evidence>
<dbReference type="SUPFAM" id="SSF111369">
    <property type="entry name" value="HlyD-like secretion proteins"/>
    <property type="match status" value="1"/>
</dbReference>
<dbReference type="GO" id="GO:0030288">
    <property type="term" value="C:outer membrane-bounded periplasmic space"/>
    <property type="evidence" value="ECO:0007669"/>
    <property type="project" value="TreeGrafter"/>
</dbReference>
<gene>
    <name evidence="8" type="ORF">M0638_21305</name>
</gene>
<comment type="similarity">
    <text evidence="1">Belongs to the membrane fusion protein (MFP) (TC 8.A.1) family.</text>
</comment>
<dbReference type="GO" id="GO:0016020">
    <property type="term" value="C:membrane"/>
    <property type="evidence" value="ECO:0007669"/>
    <property type="project" value="InterPro"/>
</dbReference>
<evidence type="ECO:0000256" key="1">
    <source>
        <dbReference type="ARBA" id="ARBA00009477"/>
    </source>
</evidence>
<evidence type="ECO:0000259" key="7">
    <source>
        <dbReference type="Pfam" id="PF25975"/>
    </source>
</evidence>
<dbReference type="GO" id="GO:0022857">
    <property type="term" value="F:transmembrane transporter activity"/>
    <property type="evidence" value="ECO:0007669"/>
    <property type="project" value="InterPro"/>
</dbReference>
<dbReference type="RefSeq" id="WP_239371386.1">
    <property type="nucleotide sequence ID" value="NZ_JALPRX010000101.1"/>
</dbReference>
<dbReference type="GO" id="GO:0046914">
    <property type="term" value="F:transition metal ion binding"/>
    <property type="evidence" value="ECO:0007669"/>
    <property type="project" value="TreeGrafter"/>
</dbReference>
<dbReference type="Pfam" id="PF25975">
    <property type="entry name" value="CzcB_C"/>
    <property type="match status" value="1"/>
</dbReference>
<dbReference type="AlphaFoldDB" id="A0A9X2BZC4"/>
<comment type="caution">
    <text evidence="8">The sequence shown here is derived from an EMBL/GenBank/DDBJ whole genome shotgun (WGS) entry which is preliminary data.</text>
</comment>
<dbReference type="GO" id="GO:0060003">
    <property type="term" value="P:copper ion export"/>
    <property type="evidence" value="ECO:0007669"/>
    <property type="project" value="TreeGrafter"/>
</dbReference>
<feature type="domain" description="CzcB-like alpha-helical hairpin" evidence="4">
    <location>
        <begin position="143"/>
        <end position="202"/>
    </location>
</feature>
<evidence type="ECO:0000256" key="2">
    <source>
        <dbReference type="ARBA" id="ARBA00022448"/>
    </source>
</evidence>
<proteinExistence type="inferred from homology"/>
<dbReference type="PANTHER" id="PTHR30097:SF4">
    <property type="entry name" value="SLR6042 PROTEIN"/>
    <property type="match status" value="1"/>
</dbReference>
<name>A0A9X2BZC4_9PROT</name>
<dbReference type="InterPro" id="IPR006143">
    <property type="entry name" value="RND_pump_MFP"/>
</dbReference>
<dbReference type="InterPro" id="IPR051909">
    <property type="entry name" value="MFP_Cation_Efflux"/>
</dbReference>
<evidence type="ECO:0000259" key="5">
    <source>
        <dbReference type="Pfam" id="PF25954"/>
    </source>
</evidence>
<evidence type="ECO:0000256" key="3">
    <source>
        <dbReference type="SAM" id="MobiDB-lite"/>
    </source>
</evidence>
<keyword evidence="2" id="KW-0813">Transport</keyword>
<dbReference type="NCBIfam" id="TIGR01730">
    <property type="entry name" value="RND_mfp"/>
    <property type="match status" value="1"/>
</dbReference>
<keyword evidence="9" id="KW-1185">Reference proteome</keyword>
<organism evidence="8 9">
    <name type="scientific">Roseomonas acroporae</name>
    <dbReference type="NCBI Taxonomy" id="2937791"/>
    <lineage>
        <taxon>Bacteria</taxon>
        <taxon>Pseudomonadati</taxon>
        <taxon>Pseudomonadota</taxon>
        <taxon>Alphaproteobacteria</taxon>
        <taxon>Acetobacterales</taxon>
        <taxon>Roseomonadaceae</taxon>
        <taxon>Roseomonas</taxon>
    </lineage>
</organism>
<accession>A0A9X2BZC4</accession>
<evidence type="ECO:0000313" key="8">
    <source>
        <dbReference type="EMBL" id="MCK8786915.1"/>
    </source>
</evidence>
<feature type="domain" description="CzcB-like C-terminal circularly permuted SH3-like" evidence="7">
    <location>
        <begin position="340"/>
        <end position="400"/>
    </location>
</feature>
<evidence type="ECO:0000259" key="4">
    <source>
        <dbReference type="Pfam" id="PF25893"/>
    </source>
</evidence>